<dbReference type="CDD" id="cd00303">
    <property type="entry name" value="retropepsin_like"/>
    <property type="match status" value="1"/>
</dbReference>
<evidence type="ECO:0000313" key="3">
    <source>
        <dbReference type="EMBL" id="GJJ07908.1"/>
    </source>
</evidence>
<organism evidence="3 4">
    <name type="scientific">Clathrus columnatus</name>
    <dbReference type="NCBI Taxonomy" id="1419009"/>
    <lineage>
        <taxon>Eukaryota</taxon>
        <taxon>Fungi</taxon>
        <taxon>Dikarya</taxon>
        <taxon>Basidiomycota</taxon>
        <taxon>Agaricomycotina</taxon>
        <taxon>Agaricomycetes</taxon>
        <taxon>Phallomycetidae</taxon>
        <taxon>Phallales</taxon>
        <taxon>Clathraceae</taxon>
        <taxon>Clathrus</taxon>
    </lineage>
</organism>
<evidence type="ECO:0000313" key="4">
    <source>
        <dbReference type="Proteomes" id="UP001050691"/>
    </source>
</evidence>
<comment type="caution">
    <text evidence="3">The sequence shown here is derived from an EMBL/GenBank/DDBJ whole genome shotgun (WGS) entry which is preliminary data.</text>
</comment>
<feature type="compositionally biased region" description="Low complexity" evidence="1">
    <location>
        <begin position="110"/>
        <end position="119"/>
    </location>
</feature>
<keyword evidence="4" id="KW-1185">Reference proteome</keyword>
<evidence type="ECO:0000256" key="1">
    <source>
        <dbReference type="SAM" id="MobiDB-lite"/>
    </source>
</evidence>
<dbReference type="InterPro" id="IPR025165">
    <property type="entry name" value="DUF4100"/>
</dbReference>
<sequence>MIKFCGWFPRYANISHPPFIIKLTVDTFNKATAPKIPAPTRRQSDRLQGRQPTHLPIPNTRPYKKQTKQPSPPGSYPTTPTTAPSTTSTPITSTSKLTLKSERQDDPLDDSILTDLSLDNQDKGETTGSDSFPLSTPSGSAQSSIADSELDRIVKETEEFLERTTYISPPSPKSTFITPSIPIFQPSMSASPPPSSVSIIRTHMPLPGSPQAPKTFAGNKDKIADFLEHFELCANESQLPESEKVTWLLRFLTKERKEIFKTYDGCEEKDWTTFITAIKTEYAEAFKLKLVNSETITKYFKKNSLTTEDKDTCFWFGLHETTRALIKSELCVTHPSNPTDKPYASADVLSISLCVFATNAFDSNPPPELATSEKESVGDQEYAATYSQVESKLRSLNMNITTTMQPLEAAKASTMSCSPSGPCNFCKDLKNLHWMKNCPVAIEYLKLGKVTISTTGGYYWRLPNGGHIPGHPQGLKHSVDEFCSMQKNEPTTMKSSYIFTVETIEDCDSKPGTGLAFIKEVTPSVVDNLAAKNSQTIPSLPPNPPITSYDKKAPQYQYHSKMEDSTMAQTVFDKIMDNPITLPTCELITISPDLQKLFIDTCRVNKIPVFSTPTKSSAIATAHSIVTSVALRTAPIREFDLYVQGKHLESGIYDPGAELVCISEQAAKELGLAFSTDYQLSMKDANGGIKDTFGIIENLELMISGKSLFVQAWIVRNAPY</sequence>
<feature type="domain" description="DUF4100" evidence="2">
    <location>
        <begin position="550"/>
        <end position="603"/>
    </location>
</feature>
<dbReference type="EMBL" id="BPWL01000002">
    <property type="protein sequence ID" value="GJJ07908.1"/>
    <property type="molecule type" value="Genomic_DNA"/>
</dbReference>
<feature type="compositionally biased region" description="Low complexity" evidence="1">
    <location>
        <begin position="76"/>
        <end position="95"/>
    </location>
</feature>
<feature type="compositionally biased region" description="Polar residues" evidence="1">
    <location>
        <begin position="126"/>
        <end position="146"/>
    </location>
</feature>
<reference evidence="3" key="1">
    <citation type="submission" date="2021-10" db="EMBL/GenBank/DDBJ databases">
        <title>De novo Genome Assembly of Clathrus columnatus (Basidiomycota, Fungi) Using Illumina and Nanopore Sequence Data.</title>
        <authorList>
            <person name="Ogiso-Tanaka E."/>
            <person name="Itagaki H."/>
            <person name="Hosoya T."/>
            <person name="Hosaka K."/>
        </authorList>
    </citation>
    <scope>NUCLEOTIDE SEQUENCE</scope>
    <source>
        <strain evidence="3">MO-923</strain>
    </source>
</reference>
<proteinExistence type="predicted"/>
<accession>A0AAV5A345</accession>
<protein>
    <recommendedName>
        <fullName evidence="2">DUF4100 domain-containing protein</fullName>
    </recommendedName>
</protein>
<name>A0AAV5A345_9AGAM</name>
<dbReference type="Pfam" id="PF13352">
    <property type="entry name" value="DUF4100"/>
    <property type="match status" value="1"/>
</dbReference>
<dbReference type="Proteomes" id="UP001050691">
    <property type="component" value="Unassembled WGS sequence"/>
</dbReference>
<dbReference type="AlphaFoldDB" id="A0AAV5A345"/>
<evidence type="ECO:0000259" key="2">
    <source>
        <dbReference type="Pfam" id="PF13352"/>
    </source>
</evidence>
<gene>
    <name evidence="3" type="ORF">Clacol_002114</name>
</gene>
<feature type="region of interest" description="Disordered" evidence="1">
    <location>
        <begin position="34"/>
        <end position="150"/>
    </location>
</feature>